<keyword evidence="6" id="KW-1185">Reference proteome</keyword>
<dbReference type="InterPro" id="IPR018060">
    <property type="entry name" value="HTH_AraC"/>
</dbReference>
<organism evidence="5 6">
    <name type="scientific">Kaistia dalseonensis</name>
    <dbReference type="NCBI Taxonomy" id="410840"/>
    <lineage>
        <taxon>Bacteria</taxon>
        <taxon>Pseudomonadati</taxon>
        <taxon>Pseudomonadota</taxon>
        <taxon>Alphaproteobacteria</taxon>
        <taxon>Hyphomicrobiales</taxon>
        <taxon>Kaistiaceae</taxon>
        <taxon>Kaistia</taxon>
    </lineage>
</organism>
<evidence type="ECO:0000256" key="1">
    <source>
        <dbReference type="ARBA" id="ARBA00023015"/>
    </source>
</evidence>
<evidence type="ECO:0000256" key="2">
    <source>
        <dbReference type="ARBA" id="ARBA00023125"/>
    </source>
</evidence>
<dbReference type="PANTHER" id="PTHR46796">
    <property type="entry name" value="HTH-TYPE TRANSCRIPTIONAL ACTIVATOR RHAS-RELATED"/>
    <property type="match status" value="1"/>
</dbReference>
<dbReference type="InterPro" id="IPR035418">
    <property type="entry name" value="AraC-bd_2"/>
</dbReference>
<dbReference type="Proteomes" id="UP001241603">
    <property type="component" value="Unassembled WGS sequence"/>
</dbReference>
<name>A0ABU0HCK5_9HYPH</name>
<evidence type="ECO:0000256" key="3">
    <source>
        <dbReference type="ARBA" id="ARBA00023163"/>
    </source>
</evidence>
<keyword evidence="1" id="KW-0805">Transcription regulation</keyword>
<dbReference type="InterPro" id="IPR009057">
    <property type="entry name" value="Homeodomain-like_sf"/>
</dbReference>
<dbReference type="PANTHER" id="PTHR46796:SF6">
    <property type="entry name" value="ARAC SUBFAMILY"/>
    <property type="match status" value="1"/>
</dbReference>
<dbReference type="InterPro" id="IPR050204">
    <property type="entry name" value="AraC_XylS_family_regulators"/>
</dbReference>
<keyword evidence="2" id="KW-0238">DNA-binding</keyword>
<dbReference type="SUPFAM" id="SSF46689">
    <property type="entry name" value="Homeodomain-like"/>
    <property type="match status" value="1"/>
</dbReference>
<evidence type="ECO:0000259" key="4">
    <source>
        <dbReference type="PROSITE" id="PS01124"/>
    </source>
</evidence>
<evidence type="ECO:0000313" key="5">
    <source>
        <dbReference type="EMBL" id="MDQ0440046.1"/>
    </source>
</evidence>
<dbReference type="EMBL" id="JAUSVO010000007">
    <property type="protein sequence ID" value="MDQ0440046.1"/>
    <property type="molecule type" value="Genomic_DNA"/>
</dbReference>
<proteinExistence type="predicted"/>
<sequence>MLSPSARRLLDHVEWERVMWQTCSPMTVRPSDGAGFRASLNHWDLGHIGLRLFRAPRYVAVQSPQEIHKAQRQRLVLTIPLEGRCSFSQFGRSVTLEPGQAAFHMTTSPLEYVQQEEGAVVLVQVPSSRVGLYVSCLEDICAIRIEASDRILATLLGSARAVPEIHMISSERAKEAFAEGMVASVGALGALLSEMQDNRNSVVKRRRLNMVKAFIDAELADSGLNPDRIAHANNISVRYLHHLFQGDGQSVTDWIRERRLDQSRKSLESAELRALTVNEIGMRSGFNSDAHFRRAFKTRFGIAPREYRRQQLGFHVDARLS</sequence>
<dbReference type="SMART" id="SM00342">
    <property type="entry name" value="HTH_ARAC"/>
    <property type="match status" value="1"/>
</dbReference>
<dbReference type="Gene3D" id="1.10.10.60">
    <property type="entry name" value="Homeodomain-like"/>
    <property type="match status" value="1"/>
</dbReference>
<evidence type="ECO:0000313" key="6">
    <source>
        <dbReference type="Proteomes" id="UP001241603"/>
    </source>
</evidence>
<dbReference type="Pfam" id="PF12833">
    <property type="entry name" value="HTH_18"/>
    <property type="match status" value="1"/>
</dbReference>
<protein>
    <submittedName>
        <fullName evidence="5">AraC-like DNA-binding protein</fullName>
    </submittedName>
</protein>
<dbReference type="PROSITE" id="PS01124">
    <property type="entry name" value="HTH_ARAC_FAMILY_2"/>
    <property type="match status" value="1"/>
</dbReference>
<dbReference type="InterPro" id="IPR020449">
    <property type="entry name" value="Tscrpt_reg_AraC-type_HTH"/>
</dbReference>
<feature type="domain" description="HTH araC/xylS-type" evidence="4">
    <location>
        <begin position="209"/>
        <end position="310"/>
    </location>
</feature>
<dbReference type="PROSITE" id="PS00041">
    <property type="entry name" value="HTH_ARAC_FAMILY_1"/>
    <property type="match status" value="1"/>
</dbReference>
<keyword evidence="3" id="KW-0804">Transcription</keyword>
<gene>
    <name evidence="5" type="ORF">QO014_004459</name>
</gene>
<accession>A0ABU0HCK5</accession>
<dbReference type="Pfam" id="PF14525">
    <property type="entry name" value="AraC_binding_2"/>
    <property type="match status" value="1"/>
</dbReference>
<dbReference type="PRINTS" id="PR00032">
    <property type="entry name" value="HTHARAC"/>
</dbReference>
<dbReference type="InterPro" id="IPR018062">
    <property type="entry name" value="HTH_AraC-typ_CS"/>
</dbReference>
<comment type="caution">
    <text evidence="5">The sequence shown here is derived from an EMBL/GenBank/DDBJ whole genome shotgun (WGS) entry which is preliminary data.</text>
</comment>
<dbReference type="RefSeq" id="WP_266350930.1">
    <property type="nucleotide sequence ID" value="NZ_JAPKNG010000007.1"/>
</dbReference>
<reference evidence="5 6" key="1">
    <citation type="submission" date="2023-07" db="EMBL/GenBank/DDBJ databases">
        <title>Genomic Encyclopedia of Type Strains, Phase IV (KMG-IV): sequencing the most valuable type-strain genomes for metagenomic binning, comparative biology and taxonomic classification.</title>
        <authorList>
            <person name="Goeker M."/>
        </authorList>
    </citation>
    <scope>NUCLEOTIDE SEQUENCE [LARGE SCALE GENOMIC DNA]</scope>
    <source>
        <strain evidence="5 6">B6-8</strain>
    </source>
</reference>